<dbReference type="GO" id="GO:0005694">
    <property type="term" value="C:chromosome"/>
    <property type="evidence" value="ECO:0007669"/>
    <property type="project" value="TreeGrafter"/>
</dbReference>
<dbReference type="GO" id="GO:0007059">
    <property type="term" value="P:chromosome segregation"/>
    <property type="evidence" value="ECO:0007669"/>
    <property type="project" value="TreeGrafter"/>
</dbReference>
<accession>A0AAE6YZW9</accession>
<organism evidence="3 4">
    <name type="scientific">Dickeya zeae</name>
    <dbReference type="NCBI Taxonomy" id="204042"/>
    <lineage>
        <taxon>Bacteria</taxon>
        <taxon>Pseudomonadati</taxon>
        <taxon>Pseudomonadota</taxon>
        <taxon>Gammaproteobacteria</taxon>
        <taxon>Enterobacterales</taxon>
        <taxon>Pectobacteriaceae</taxon>
        <taxon>Dickeya</taxon>
    </lineage>
</organism>
<gene>
    <name evidence="3" type="ORF">DWG24_12365</name>
</gene>
<sequence length="297" mass="34258">MRRASSDSHQIVLVEISLIKISNPRTRNKFIHNEIKENIEKTGLRKPVSLRKIKDKNFEYALICGQGRLEALVKLGEKYIPAIVKDVGEETGYIMSLAENIARRNPRTVELFEVVRDMKSRGMSDSEIGEHLGYSKNWVNNITMLLAKGEQKLLTAVETRKIPLYLAVEFARSNTEESQQLFLDAYEKGLIKSRDVIKIRNILDRRSEGNKGSKNIEYIHNKNQKKMSPEELMDVYQENIDKHKSLHARSEYVLENLTLIKQIIQELISHDDFIQILKSETLNDIPTLIIDSILNRG</sequence>
<dbReference type="Proteomes" id="UP000500801">
    <property type="component" value="Chromosome"/>
</dbReference>
<dbReference type="InterPro" id="IPR004437">
    <property type="entry name" value="ParB/RepB/Spo0J"/>
</dbReference>
<dbReference type="PANTHER" id="PTHR33375">
    <property type="entry name" value="CHROMOSOME-PARTITIONING PROTEIN PARB-RELATED"/>
    <property type="match status" value="1"/>
</dbReference>
<dbReference type="InterPro" id="IPR011111">
    <property type="entry name" value="Plasmid_RepB"/>
</dbReference>
<feature type="domain" description="ParB-like N-terminal" evidence="2">
    <location>
        <begin position="12"/>
        <end position="101"/>
    </location>
</feature>
<dbReference type="NCBIfam" id="TIGR00180">
    <property type="entry name" value="parB_part"/>
    <property type="match status" value="1"/>
</dbReference>
<dbReference type="InterPro" id="IPR036086">
    <property type="entry name" value="ParB/Sulfiredoxin_sf"/>
</dbReference>
<evidence type="ECO:0000313" key="4">
    <source>
        <dbReference type="Proteomes" id="UP000500801"/>
    </source>
</evidence>
<dbReference type="InterPro" id="IPR050336">
    <property type="entry name" value="Chromosome_partition/occlusion"/>
</dbReference>
<evidence type="ECO:0000313" key="3">
    <source>
        <dbReference type="EMBL" id="QIZ51499.1"/>
    </source>
</evidence>
<proteinExistence type="inferred from homology"/>
<dbReference type="Pfam" id="PF02195">
    <property type="entry name" value="ParB_N"/>
    <property type="match status" value="1"/>
</dbReference>
<dbReference type="EMBL" id="CP033622">
    <property type="protein sequence ID" value="QIZ51499.1"/>
    <property type="molecule type" value="Genomic_DNA"/>
</dbReference>
<evidence type="ECO:0000256" key="1">
    <source>
        <dbReference type="ARBA" id="ARBA00006295"/>
    </source>
</evidence>
<dbReference type="PANTHER" id="PTHR33375:SF1">
    <property type="entry name" value="CHROMOSOME-PARTITIONING PROTEIN PARB-RELATED"/>
    <property type="match status" value="1"/>
</dbReference>
<dbReference type="Pfam" id="PF07506">
    <property type="entry name" value="RepB"/>
    <property type="match status" value="1"/>
</dbReference>
<comment type="similarity">
    <text evidence="1">Belongs to the ParB family.</text>
</comment>
<dbReference type="InterPro" id="IPR003115">
    <property type="entry name" value="ParB_N"/>
</dbReference>
<protein>
    <submittedName>
        <fullName evidence="3">ParB/RepB/Spo0J family partition protein</fullName>
    </submittedName>
</protein>
<evidence type="ECO:0000259" key="2">
    <source>
        <dbReference type="SMART" id="SM00470"/>
    </source>
</evidence>
<dbReference type="GO" id="GO:0003677">
    <property type="term" value="F:DNA binding"/>
    <property type="evidence" value="ECO:0007669"/>
    <property type="project" value="InterPro"/>
</dbReference>
<dbReference type="SUPFAM" id="SSF110849">
    <property type="entry name" value="ParB/Sulfiredoxin"/>
    <property type="match status" value="1"/>
</dbReference>
<name>A0AAE6YZW9_9GAMM</name>
<reference evidence="3 4" key="1">
    <citation type="submission" date="2018-11" db="EMBL/GenBank/DDBJ databases">
        <title>Complete genome sequence of Dickeya zeae strain CE1 infecting Canna edulis Ker-Gawl. in China.</title>
        <authorList>
            <person name="Zhang J."/>
            <person name="Lin B."/>
            <person name="Shen H."/>
            <person name="Jiang S."/>
            <person name="Pu X."/>
            <person name="Sun D."/>
        </authorList>
    </citation>
    <scope>NUCLEOTIDE SEQUENCE [LARGE SCALE GENOMIC DNA]</scope>
    <source>
        <strain evidence="3 4">CE1</strain>
    </source>
</reference>
<dbReference type="Gene3D" id="1.10.10.2830">
    <property type="match status" value="1"/>
</dbReference>
<dbReference type="AlphaFoldDB" id="A0AAE6YZW9"/>
<dbReference type="Gene3D" id="3.90.1530.30">
    <property type="match status" value="1"/>
</dbReference>
<dbReference type="SMART" id="SM00470">
    <property type="entry name" value="ParB"/>
    <property type="match status" value="1"/>
</dbReference>
<dbReference type="RefSeq" id="WP_168362734.1">
    <property type="nucleotide sequence ID" value="NZ_CP033622.1"/>
</dbReference>